<evidence type="ECO:0000259" key="9">
    <source>
        <dbReference type="PROSITE" id="PS50888"/>
    </source>
</evidence>
<dbReference type="AlphaFoldDB" id="A0A401PMU9"/>
<dbReference type="GO" id="GO:0005634">
    <property type="term" value="C:nucleus"/>
    <property type="evidence" value="ECO:0007669"/>
    <property type="project" value="UniProtKB-SubCell"/>
</dbReference>
<evidence type="ECO:0000256" key="3">
    <source>
        <dbReference type="ARBA" id="ARBA00023125"/>
    </source>
</evidence>
<feature type="region of interest" description="Disordered" evidence="8">
    <location>
        <begin position="25"/>
        <end position="105"/>
    </location>
</feature>
<feature type="compositionally biased region" description="Polar residues" evidence="8">
    <location>
        <begin position="30"/>
        <end position="44"/>
    </location>
</feature>
<keyword evidence="11" id="KW-1185">Reference proteome</keyword>
<dbReference type="Pfam" id="PF00010">
    <property type="entry name" value="HLH"/>
    <property type="match status" value="1"/>
</dbReference>
<proteinExistence type="predicted"/>
<feature type="region of interest" description="Disordered" evidence="8">
    <location>
        <begin position="354"/>
        <end position="392"/>
    </location>
</feature>
<evidence type="ECO:0000256" key="4">
    <source>
        <dbReference type="ARBA" id="ARBA00023163"/>
    </source>
</evidence>
<keyword evidence="3" id="KW-0238">DNA-binding</keyword>
<dbReference type="GO" id="GO:0000981">
    <property type="term" value="F:DNA-binding transcription factor activity, RNA polymerase II-specific"/>
    <property type="evidence" value="ECO:0007669"/>
    <property type="project" value="TreeGrafter"/>
</dbReference>
<feature type="region of interest" description="Disordered" evidence="8">
    <location>
        <begin position="491"/>
        <end position="582"/>
    </location>
</feature>
<dbReference type="PANTHER" id="PTHR11793:SF7">
    <property type="entry name" value="TRANSCRIPTION FACTOR E2-ALPHA"/>
    <property type="match status" value="1"/>
</dbReference>
<dbReference type="PANTHER" id="PTHR11793">
    <property type="entry name" value="BASIC HELIX-LOOP-HELIX TRANSCRIPTION FACTOR"/>
    <property type="match status" value="1"/>
</dbReference>
<dbReference type="InterPro" id="IPR036638">
    <property type="entry name" value="HLH_DNA-bd_sf"/>
</dbReference>
<dbReference type="InterPro" id="IPR051098">
    <property type="entry name" value="NeuroDiff_E-box_TFs"/>
</dbReference>
<name>A0A401PMU9_SCYTO</name>
<dbReference type="OMA" id="MVGAHEE"/>
<dbReference type="Proteomes" id="UP000288216">
    <property type="component" value="Unassembled WGS sequence"/>
</dbReference>
<evidence type="ECO:0000256" key="5">
    <source>
        <dbReference type="ARBA" id="ARBA00023242"/>
    </source>
</evidence>
<protein>
    <recommendedName>
        <fullName evidence="6">Transcription factor E2-alpha</fullName>
    </recommendedName>
    <alternativeName>
        <fullName evidence="7">Transcription factor 3</fullName>
    </alternativeName>
</protein>
<dbReference type="SUPFAM" id="SSF47459">
    <property type="entry name" value="HLH, helix-loop-helix DNA-binding domain"/>
    <property type="match status" value="1"/>
</dbReference>
<dbReference type="SMART" id="SM00353">
    <property type="entry name" value="HLH"/>
    <property type="match status" value="1"/>
</dbReference>
<accession>A0A401PMU9</accession>
<evidence type="ECO:0000256" key="1">
    <source>
        <dbReference type="ARBA" id="ARBA00004123"/>
    </source>
</evidence>
<dbReference type="InterPro" id="IPR011598">
    <property type="entry name" value="bHLH_dom"/>
</dbReference>
<dbReference type="GO" id="GO:0005667">
    <property type="term" value="C:transcription regulator complex"/>
    <property type="evidence" value="ECO:0007669"/>
    <property type="project" value="TreeGrafter"/>
</dbReference>
<dbReference type="OrthoDB" id="10034090at2759"/>
<keyword evidence="4" id="KW-0804">Transcription</keyword>
<feature type="compositionally biased region" description="Basic and acidic residues" evidence="8">
    <location>
        <begin position="567"/>
        <end position="582"/>
    </location>
</feature>
<evidence type="ECO:0000256" key="2">
    <source>
        <dbReference type="ARBA" id="ARBA00023015"/>
    </source>
</evidence>
<sequence length="684" mass="72879">MNPQQQRMAAIGTDKELSDLLDFSAMFSPPASNGKNRPTTLGSNQFGGTGLDERTGPGPWAGGTHGSSPSTYEQARGYGEGSHYGDHVSNRELSSHDGISSSSYINPGLVVKNAERVPFPPFGRDSTMPGLNQGSFLNSEMGMANSGAISPTGVKSGSQYYPYASNPRRRPVQETSNLEPQPKKVRKVPPGLPSSVYASTSSEEYSRDSAGYSSSKPSGSVFPGSFYIQDGIHNGPDVWNSSSGMGQPGYGAMMANSTPHLSQPGGYSNLHPQERLNYPIHSVPSTEVNGSLPSLSGFHCSNNAGSAAYGVSSHTPPISGSETIMTNRGSSAGSPQTCDALGKALASIYSPDHTSNNFHSNPSTPVGSPQAIAGTGQWSRSGGQGALSPNYEGTVHNLQSKMEDRLDRLDDAIHVLRSHAVGSATAMPGNHGDLHVLIGPSHNGPVGGIGPGFTPPVLMSTNRHSMVGAHEEGSGISSNASVLPNRALPSQSTALSDLNRPQETYSGMTGGLQRSSVSQSSADIKREDKEDDENHNSSGSEDKSEDERKDSKMSSRASRTSQDDDEHLPPEQKAERERERRVANNARERLRVRDINEAFKELGRMCQLHLNSDKPQTKLLILHQAVSVILNLEQQVRERNLNPKAACLKRREEEKVSAVVGEQPLPLSAAHPGLGDNHNAVSHM</sequence>
<reference evidence="10 11" key="1">
    <citation type="journal article" date="2018" name="Nat. Ecol. Evol.">
        <title>Shark genomes provide insights into elasmobranch evolution and the origin of vertebrates.</title>
        <authorList>
            <person name="Hara Y"/>
            <person name="Yamaguchi K"/>
            <person name="Onimaru K"/>
            <person name="Kadota M"/>
            <person name="Koyanagi M"/>
            <person name="Keeley SD"/>
            <person name="Tatsumi K"/>
            <person name="Tanaka K"/>
            <person name="Motone F"/>
            <person name="Kageyama Y"/>
            <person name="Nozu R"/>
            <person name="Adachi N"/>
            <person name="Nishimura O"/>
            <person name="Nakagawa R"/>
            <person name="Tanegashima C"/>
            <person name="Kiyatake I"/>
            <person name="Matsumoto R"/>
            <person name="Murakumo K"/>
            <person name="Nishida K"/>
            <person name="Terakita A"/>
            <person name="Kuratani S"/>
            <person name="Sato K"/>
            <person name="Hyodo S Kuraku.S."/>
        </authorList>
    </citation>
    <scope>NUCLEOTIDE SEQUENCE [LARGE SCALE GENOMIC DNA]</scope>
</reference>
<dbReference type="GO" id="GO:0000978">
    <property type="term" value="F:RNA polymerase II cis-regulatory region sequence-specific DNA binding"/>
    <property type="evidence" value="ECO:0007669"/>
    <property type="project" value="TreeGrafter"/>
</dbReference>
<feature type="compositionally biased region" description="Polar residues" evidence="8">
    <location>
        <begin position="491"/>
        <end position="522"/>
    </location>
</feature>
<organism evidence="10 11">
    <name type="scientific">Scyliorhinus torazame</name>
    <name type="common">Cloudy catshark</name>
    <name type="synonym">Catulus torazame</name>
    <dbReference type="NCBI Taxonomy" id="75743"/>
    <lineage>
        <taxon>Eukaryota</taxon>
        <taxon>Metazoa</taxon>
        <taxon>Chordata</taxon>
        <taxon>Craniata</taxon>
        <taxon>Vertebrata</taxon>
        <taxon>Chondrichthyes</taxon>
        <taxon>Elasmobranchii</taxon>
        <taxon>Galeomorphii</taxon>
        <taxon>Galeoidea</taxon>
        <taxon>Carcharhiniformes</taxon>
        <taxon>Scyliorhinidae</taxon>
        <taxon>Scyliorhinus</taxon>
    </lineage>
</organism>
<gene>
    <name evidence="10" type="ORF">scyTo_0003574</name>
</gene>
<feature type="region of interest" description="Disordered" evidence="8">
    <location>
        <begin position="148"/>
        <end position="218"/>
    </location>
</feature>
<feature type="domain" description="BHLH" evidence="9">
    <location>
        <begin position="579"/>
        <end position="632"/>
    </location>
</feature>
<dbReference type="Gene3D" id="4.10.280.10">
    <property type="entry name" value="Helix-loop-helix DNA-binding domain"/>
    <property type="match status" value="1"/>
</dbReference>
<dbReference type="PROSITE" id="PS50888">
    <property type="entry name" value="BHLH"/>
    <property type="match status" value="1"/>
</dbReference>
<comment type="caution">
    <text evidence="10">The sequence shown here is derived from an EMBL/GenBank/DDBJ whole genome shotgun (WGS) entry which is preliminary data.</text>
</comment>
<dbReference type="EMBL" id="BFAA01000987">
    <property type="protein sequence ID" value="GCB74484.1"/>
    <property type="molecule type" value="Genomic_DNA"/>
</dbReference>
<dbReference type="CDD" id="cd18945">
    <property type="entry name" value="bHLH_E-protein_TCF4_E2-2"/>
    <property type="match status" value="1"/>
</dbReference>
<evidence type="ECO:0000313" key="10">
    <source>
        <dbReference type="EMBL" id="GCB74484.1"/>
    </source>
</evidence>
<feature type="compositionally biased region" description="Basic and acidic residues" evidence="8">
    <location>
        <begin position="83"/>
        <end position="95"/>
    </location>
</feature>
<evidence type="ECO:0000256" key="8">
    <source>
        <dbReference type="SAM" id="MobiDB-lite"/>
    </source>
</evidence>
<feature type="compositionally biased region" description="Polar residues" evidence="8">
    <location>
        <begin position="148"/>
        <end position="159"/>
    </location>
</feature>
<dbReference type="GO" id="GO:0046983">
    <property type="term" value="F:protein dimerization activity"/>
    <property type="evidence" value="ECO:0007669"/>
    <property type="project" value="InterPro"/>
</dbReference>
<dbReference type="STRING" id="75743.A0A401PMU9"/>
<feature type="compositionally biased region" description="Polar residues" evidence="8">
    <location>
        <begin position="354"/>
        <end position="367"/>
    </location>
</feature>
<comment type="subcellular location">
    <subcellularLocation>
        <location evidence="1">Nucleus</location>
    </subcellularLocation>
</comment>
<feature type="compositionally biased region" description="Low complexity" evidence="8">
    <location>
        <begin position="209"/>
        <end position="218"/>
    </location>
</feature>
<evidence type="ECO:0000256" key="7">
    <source>
        <dbReference type="ARBA" id="ARBA00041234"/>
    </source>
</evidence>
<evidence type="ECO:0000313" key="11">
    <source>
        <dbReference type="Proteomes" id="UP000288216"/>
    </source>
</evidence>
<feature type="compositionally biased region" description="Basic and acidic residues" evidence="8">
    <location>
        <begin position="523"/>
        <end position="553"/>
    </location>
</feature>
<evidence type="ECO:0000256" key="6">
    <source>
        <dbReference type="ARBA" id="ARBA00041064"/>
    </source>
</evidence>
<dbReference type="FunFam" id="4.10.280.10:FF:000001">
    <property type="entry name" value="Putative transcription factor 12"/>
    <property type="match status" value="1"/>
</dbReference>
<keyword evidence="5" id="KW-0539">Nucleus</keyword>
<keyword evidence="2" id="KW-0805">Transcription regulation</keyword>
<dbReference type="GO" id="GO:0000785">
    <property type="term" value="C:chromatin"/>
    <property type="evidence" value="ECO:0007669"/>
    <property type="project" value="TreeGrafter"/>
</dbReference>